<feature type="transmembrane region" description="Helical" evidence="1">
    <location>
        <begin position="6"/>
        <end position="30"/>
    </location>
</feature>
<reference evidence="2" key="1">
    <citation type="journal article" date="2023" name="IScience">
        <title>Live-bearing cockroach genome reveals convergent evolutionary mechanisms linked to viviparity in insects and beyond.</title>
        <authorList>
            <person name="Fouks B."/>
            <person name="Harrison M.C."/>
            <person name="Mikhailova A.A."/>
            <person name="Marchal E."/>
            <person name="English S."/>
            <person name="Carruthers M."/>
            <person name="Jennings E.C."/>
            <person name="Chiamaka E.L."/>
            <person name="Frigard R.A."/>
            <person name="Pippel M."/>
            <person name="Attardo G.M."/>
            <person name="Benoit J.B."/>
            <person name="Bornberg-Bauer E."/>
            <person name="Tobe S.S."/>
        </authorList>
    </citation>
    <scope>NUCLEOTIDE SEQUENCE</scope>
    <source>
        <strain evidence="2">Stay&amp;Tobe</strain>
    </source>
</reference>
<reference evidence="2" key="2">
    <citation type="submission" date="2023-05" db="EMBL/GenBank/DDBJ databases">
        <authorList>
            <person name="Fouks B."/>
        </authorList>
    </citation>
    <scope>NUCLEOTIDE SEQUENCE</scope>
    <source>
        <strain evidence="2">Stay&amp;Tobe</strain>
        <tissue evidence="2">Testes</tissue>
    </source>
</reference>
<feature type="non-terminal residue" evidence="2">
    <location>
        <position position="1"/>
    </location>
</feature>
<feature type="transmembrane region" description="Helical" evidence="1">
    <location>
        <begin position="51"/>
        <end position="72"/>
    </location>
</feature>
<dbReference type="EMBL" id="JASPKZ010001974">
    <property type="protein sequence ID" value="KAJ9596697.1"/>
    <property type="molecule type" value="Genomic_DNA"/>
</dbReference>
<keyword evidence="1" id="KW-1133">Transmembrane helix</keyword>
<gene>
    <name evidence="2" type="ORF">L9F63_012301</name>
</gene>
<keyword evidence="1" id="KW-0472">Membrane</keyword>
<evidence type="ECO:0000313" key="2">
    <source>
        <dbReference type="EMBL" id="KAJ9596697.1"/>
    </source>
</evidence>
<keyword evidence="3" id="KW-1185">Reference proteome</keyword>
<organism evidence="2 3">
    <name type="scientific">Diploptera punctata</name>
    <name type="common">Pacific beetle cockroach</name>
    <dbReference type="NCBI Taxonomy" id="6984"/>
    <lineage>
        <taxon>Eukaryota</taxon>
        <taxon>Metazoa</taxon>
        <taxon>Ecdysozoa</taxon>
        <taxon>Arthropoda</taxon>
        <taxon>Hexapoda</taxon>
        <taxon>Insecta</taxon>
        <taxon>Pterygota</taxon>
        <taxon>Neoptera</taxon>
        <taxon>Polyneoptera</taxon>
        <taxon>Dictyoptera</taxon>
        <taxon>Blattodea</taxon>
        <taxon>Blaberoidea</taxon>
        <taxon>Blaberidae</taxon>
        <taxon>Diplopterinae</taxon>
        <taxon>Diploptera</taxon>
    </lineage>
</organism>
<dbReference type="Proteomes" id="UP001233999">
    <property type="component" value="Unassembled WGS sequence"/>
</dbReference>
<evidence type="ECO:0000313" key="3">
    <source>
        <dbReference type="Proteomes" id="UP001233999"/>
    </source>
</evidence>
<proteinExistence type="predicted"/>
<accession>A0AAD8EP31</accession>
<name>A0AAD8EP31_DIPPU</name>
<evidence type="ECO:0000256" key="1">
    <source>
        <dbReference type="SAM" id="Phobius"/>
    </source>
</evidence>
<sequence length="146" mass="17166">YIVNPIYFIMYYLFLHFKTEALLILVFEYLSELERFLVRISMDSYVSFSPVALAIVIDVFTLLYAISTLHLISNHSAEHDVNGFILSFFMRMKSMVINFAIFKSTVNVSVTNSTLKIHNTDLYKNIHEYTYLKFEYNYGLNDPSIR</sequence>
<comment type="caution">
    <text evidence="2">The sequence shown here is derived from an EMBL/GenBank/DDBJ whole genome shotgun (WGS) entry which is preliminary data.</text>
</comment>
<dbReference type="AlphaFoldDB" id="A0AAD8EP31"/>
<feature type="non-terminal residue" evidence="2">
    <location>
        <position position="146"/>
    </location>
</feature>
<protein>
    <submittedName>
        <fullName evidence="2">Uncharacterized protein</fullName>
    </submittedName>
</protein>
<keyword evidence="1" id="KW-0812">Transmembrane</keyword>